<keyword evidence="3" id="KW-1185">Reference proteome</keyword>
<feature type="compositionally biased region" description="Polar residues" evidence="1">
    <location>
        <begin position="195"/>
        <end position="205"/>
    </location>
</feature>
<gene>
    <name evidence="2" type="ORF">CFAM422_005215</name>
</gene>
<dbReference type="Proteomes" id="UP000801864">
    <property type="component" value="Unassembled WGS sequence"/>
</dbReference>
<protein>
    <submittedName>
        <fullName evidence="2">Uncharacterized protein</fullName>
    </submittedName>
</protein>
<feature type="compositionally biased region" description="Polar residues" evidence="1">
    <location>
        <begin position="219"/>
        <end position="231"/>
    </location>
</feature>
<evidence type="ECO:0000256" key="1">
    <source>
        <dbReference type="SAM" id="MobiDB-lite"/>
    </source>
</evidence>
<evidence type="ECO:0000313" key="2">
    <source>
        <dbReference type="EMBL" id="KAF3072542.1"/>
    </source>
</evidence>
<accession>A0A9P5CFQ4</accession>
<feature type="region of interest" description="Disordered" evidence="1">
    <location>
        <begin position="287"/>
        <end position="349"/>
    </location>
</feature>
<name>A0A9P5CFQ4_9HYPO</name>
<sequence length="349" mass="38777">MSSEYPYRRPHRLDLDDIKISITHGSYTTALQTVDYYHRQAITMTPDEQEKYVEMWYKCVVENGRIVILSPTGVPLLESAESPLRAKPTRPDTSGLNAVVGDVFGCDIFATQVYARCCHMWDLKKFLPDAPKPEGSDLNLYQQIAGYIKNGEFCVDTTFVGYDMHLEGLVFLRKAKEYGQHNGVGIGTPDRKRATSSSARNNHQPGKTDCPTGGEERQTGPSSRTTPSNNKLWKYLKDPENVYSHAHFVMLAAAYSISKFSHLRENVEGAGDVFEIMDYSEHYDHFYHHSTPSPTEDGPASAVATPAHGSTLADETPSTGATPINRPMTPPPNEPQFAPVAPPLRARQA</sequence>
<organism evidence="2 3">
    <name type="scientific">Trichoderma lentiforme</name>
    <dbReference type="NCBI Taxonomy" id="1567552"/>
    <lineage>
        <taxon>Eukaryota</taxon>
        <taxon>Fungi</taxon>
        <taxon>Dikarya</taxon>
        <taxon>Ascomycota</taxon>
        <taxon>Pezizomycotina</taxon>
        <taxon>Sordariomycetes</taxon>
        <taxon>Hypocreomycetidae</taxon>
        <taxon>Hypocreales</taxon>
        <taxon>Hypocreaceae</taxon>
        <taxon>Trichoderma</taxon>
    </lineage>
</organism>
<comment type="caution">
    <text evidence="2">The sequence shown here is derived from an EMBL/GenBank/DDBJ whole genome shotgun (WGS) entry which is preliminary data.</text>
</comment>
<reference evidence="2 3" key="1">
    <citation type="submission" date="2018-06" db="EMBL/GenBank/DDBJ databases">
        <title>Genome analysis of cellulolytic fungus Trichoderma lentiforme CFAM-422.</title>
        <authorList>
            <person name="Steindorff A.S."/>
            <person name="Formighieri E.F."/>
            <person name="Midorikawa G.E.O."/>
            <person name="Tamietti M.S."/>
            <person name="Ramos E.Z."/>
            <person name="Silva A.S."/>
            <person name="Bon E.P.S."/>
            <person name="Mendes T.D."/>
            <person name="Damaso M.C.T."/>
            <person name="Favaro L.C.L."/>
        </authorList>
    </citation>
    <scope>NUCLEOTIDE SEQUENCE [LARGE SCALE GENOMIC DNA]</scope>
    <source>
        <strain evidence="2 3">CFAM-422</strain>
    </source>
</reference>
<proteinExistence type="predicted"/>
<evidence type="ECO:0000313" key="3">
    <source>
        <dbReference type="Proteomes" id="UP000801864"/>
    </source>
</evidence>
<feature type="region of interest" description="Disordered" evidence="1">
    <location>
        <begin position="182"/>
        <end position="231"/>
    </location>
</feature>
<dbReference type="EMBL" id="QLNT01000008">
    <property type="protein sequence ID" value="KAF3072542.1"/>
    <property type="molecule type" value="Genomic_DNA"/>
</dbReference>
<dbReference type="AlphaFoldDB" id="A0A9P5CFQ4"/>